<dbReference type="Proteomes" id="UP000829685">
    <property type="component" value="Unassembled WGS sequence"/>
</dbReference>
<feature type="compositionally biased region" description="Low complexity" evidence="1">
    <location>
        <begin position="13"/>
        <end position="39"/>
    </location>
</feature>
<comment type="caution">
    <text evidence="2">The sequence shown here is derived from an EMBL/GenBank/DDBJ whole genome shotgun (WGS) entry which is preliminary data.</text>
</comment>
<proteinExistence type="predicted"/>
<feature type="region of interest" description="Disordered" evidence="1">
    <location>
        <begin position="1"/>
        <end position="48"/>
    </location>
</feature>
<keyword evidence="3" id="KW-1185">Reference proteome</keyword>
<dbReference type="EMBL" id="JAFIMR010000057">
    <property type="protein sequence ID" value="KAI1853422.1"/>
    <property type="molecule type" value="Genomic_DNA"/>
</dbReference>
<sequence length="271" mass="30041">MAFPYHAGGGGPSSFPMSFQQPQSRASPQPSPSGAQPPRGGFGSDFNYPSPMLGLQDDQFDLFEWFPRFQSCLRYFLDHAQYSGPVQAVAAFVNIQLPHQRAHSPVLSSRSGGSPSAVPSPSVRSTGALPLPTTSNSVATLTPYIRRLVATGFDYPGVLHGFFGDDWAAGIGHLHEIERRNYLFAAKSGSWLDVKRHYDMEGGQTTPFLRPLQNVSEREIVSAESNWSEWLAMQDWMIGPRSIEHDDERNLGVDLKQESPDESHRHYHEVG</sequence>
<feature type="region of interest" description="Disordered" evidence="1">
    <location>
        <begin position="103"/>
        <end position="129"/>
    </location>
</feature>
<accession>A0A9P9WA56</accession>
<evidence type="ECO:0000256" key="1">
    <source>
        <dbReference type="SAM" id="MobiDB-lite"/>
    </source>
</evidence>
<gene>
    <name evidence="2" type="ORF">JX265_012713</name>
</gene>
<evidence type="ECO:0000313" key="3">
    <source>
        <dbReference type="Proteomes" id="UP000829685"/>
    </source>
</evidence>
<dbReference type="AlphaFoldDB" id="A0A9P9WA56"/>
<reference evidence="2" key="1">
    <citation type="submission" date="2021-03" db="EMBL/GenBank/DDBJ databases">
        <title>Revisited historic fungal species revealed as producer of novel bioactive compounds through whole genome sequencing and comparative genomics.</title>
        <authorList>
            <person name="Vignolle G.A."/>
            <person name="Hochenegger N."/>
            <person name="Mach R.L."/>
            <person name="Mach-Aigner A.R."/>
            <person name="Javad Rahimi M."/>
            <person name="Salim K.A."/>
            <person name="Chan C.M."/>
            <person name="Lim L.B.L."/>
            <person name="Cai F."/>
            <person name="Druzhinina I.S."/>
            <person name="U'Ren J.M."/>
            <person name="Derntl C."/>
        </authorList>
    </citation>
    <scope>NUCLEOTIDE SEQUENCE</scope>
    <source>
        <strain evidence="2">TUCIM 5799</strain>
    </source>
</reference>
<dbReference type="OrthoDB" id="5335812at2759"/>
<evidence type="ECO:0008006" key="4">
    <source>
        <dbReference type="Google" id="ProtNLM"/>
    </source>
</evidence>
<protein>
    <recommendedName>
        <fullName evidence="4">Ilp is an apoptosis inhibitor</fullName>
    </recommendedName>
</protein>
<dbReference type="PANTHER" id="PTHR42087:SF1">
    <property type="entry name" value="ILP IS AN APOPTOSIS INHIBITOR"/>
    <property type="match status" value="1"/>
</dbReference>
<evidence type="ECO:0000313" key="2">
    <source>
        <dbReference type="EMBL" id="KAI1853422.1"/>
    </source>
</evidence>
<organism evidence="2 3">
    <name type="scientific">Neoarthrinium moseri</name>
    <dbReference type="NCBI Taxonomy" id="1658444"/>
    <lineage>
        <taxon>Eukaryota</taxon>
        <taxon>Fungi</taxon>
        <taxon>Dikarya</taxon>
        <taxon>Ascomycota</taxon>
        <taxon>Pezizomycotina</taxon>
        <taxon>Sordariomycetes</taxon>
        <taxon>Xylariomycetidae</taxon>
        <taxon>Amphisphaeriales</taxon>
        <taxon>Apiosporaceae</taxon>
        <taxon>Neoarthrinium</taxon>
    </lineage>
</organism>
<name>A0A9P9WA56_9PEZI</name>
<dbReference type="PANTHER" id="PTHR42087">
    <property type="entry name" value="ILP IS AN APOPTOSIS INHIBITOR"/>
    <property type="match status" value="1"/>
</dbReference>
<dbReference type="InterPro" id="IPR053267">
    <property type="entry name" value="Verrucosidin_biosynth-assoc"/>
</dbReference>
<feature type="compositionally biased region" description="Low complexity" evidence="1">
    <location>
        <begin position="104"/>
        <end position="125"/>
    </location>
</feature>